<reference evidence="1" key="1">
    <citation type="submission" date="2020-10" db="EMBL/GenBank/DDBJ databases">
        <authorList>
            <person name="Gilroy R."/>
        </authorList>
    </citation>
    <scope>NUCLEOTIDE SEQUENCE</scope>
    <source>
        <strain evidence="1">14700</strain>
    </source>
</reference>
<organism evidence="1 2">
    <name type="scientific">Candidatus Ornithospirochaeta stercoravium</name>
    <dbReference type="NCBI Taxonomy" id="2840897"/>
    <lineage>
        <taxon>Bacteria</taxon>
        <taxon>Pseudomonadati</taxon>
        <taxon>Spirochaetota</taxon>
        <taxon>Spirochaetia</taxon>
        <taxon>Spirochaetales</taxon>
        <taxon>Spirochaetaceae</taxon>
        <taxon>Spirochaetaceae incertae sedis</taxon>
        <taxon>Candidatus Ornithospirochaeta</taxon>
    </lineage>
</organism>
<dbReference type="EMBL" id="JADIMF010000062">
    <property type="protein sequence ID" value="MBO8468940.1"/>
    <property type="molecule type" value="Genomic_DNA"/>
</dbReference>
<evidence type="ECO:0000313" key="1">
    <source>
        <dbReference type="EMBL" id="MBO8468940.1"/>
    </source>
</evidence>
<sequence length="592" mass="63885">NATTLELASYSAVTTTLLKITTTVGTQTSNNNVQITIPTAEIQANITVIDDKISASNITISTPPTHSGATIIVDNTEVPVDSVSGEQDSAAGFDGLFDDGYGTKENPYEIRTAVQFMNIADERVQEMFKRGENDSIYFELTSDIDLRNCEQTVIANFFSGNLSGNNHRIYVNNQINYLFNYLFEDTTLSDFNIVLGDTNPTKIFYAPAFLATGSFNGYDRGLKNSPSSATAYIYDKPTLTITMNDVDFIGPESRFCYLGDANAALYATDNCSVAAALYNNEIDSDTFMSCVYTTENITPSAEEYWTVYHINLNNCDVSGNFTGGYSGSGAAIFIGGQLYGTQVTITNCSFTGLLEGWNVAVAIANSSGCSTETTSSKVAVSGITGGTVTSFSGKGSAEYSNATNLPSIGDISCTFTIDNSYALTSPKKDEAGKIIFENSSTSGTASYQVKLGLPTLYWYTDESSSSCITETNSNTITLNYKSNDELTKTAIYKAKVLTLLEAEHIANEGNGFATLDSATWMTSDEGYPLTFVEDNGMQYLVIDYSSRIEYAFMYSASGLKNDAASYSELSKAILIARDNNGRTIATSDFATI</sequence>
<dbReference type="Proteomes" id="UP000810292">
    <property type="component" value="Unassembled WGS sequence"/>
</dbReference>
<gene>
    <name evidence="1" type="ORF">IAA72_04055</name>
</gene>
<accession>A0A9D9IB68</accession>
<comment type="caution">
    <text evidence="1">The sequence shown here is derived from an EMBL/GenBank/DDBJ whole genome shotgun (WGS) entry which is preliminary data.</text>
</comment>
<dbReference type="AlphaFoldDB" id="A0A9D9IB68"/>
<name>A0A9D9IB68_9SPIO</name>
<feature type="non-terminal residue" evidence="1">
    <location>
        <position position="1"/>
    </location>
</feature>
<proteinExistence type="predicted"/>
<protein>
    <submittedName>
        <fullName evidence="1">Uncharacterized protein</fullName>
    </submittedName>
</protein>
<evidence type="ECO:0000313" key="2">
    <source>
        <dbReference type="Proteomes" id="UP000810292"/>
    </source>
</evidence>
<reference evidence="1" key="2">
    <citation type="journal article" date="2021" name="PeerJ">
        <title>Extensive microbial diversity within the chicken gut microbiome revealed by metagenomics and culture.</title>
        <authorList>
            <person name="Gilroy R."/>
            <person name="Ravi A."/>
            <person name="Getino M."/>
            <person name="Pursley I."/>
            <person name="Horton D.L."/>
            <person name="Alikhan N.F."/>
            <person name="Baker D."/>
            <person name="Gharbi K."/>
            <person name="Hall N."/>
            <person name="Watson M."/>
            <person name="Adriaenssens E.M."/>
            <person name="Foster-Nyarko E."/>
            <person name="Jarju S."/>
            <person name="Secka A."/>
            <person name="Antonio M."/>
            <person name="Oren A."/>
            <person name="Chaudhuri R.R."/>
            <person name="La Ragione R."/>
            <person name="Hildebrand F."/>
            <person name="Pallen M.J."/>
        </authorList>
    </citation>
    <scope>NUCLEOTIDE SEQUENCE</scope>
    <source>
        <strain evidence="1">14700</strain>
    </source>
</reference>